<feature type="region of interest" description="Disordered" evidence="1">
    <location>
        <begin position="47"/>
        <end position="74"/>
    </location>
</feature>
<feature type="compositionally biased region" description="Acidic residues" evidence="1">
    <location>
        <begin position="63"/>
        <end position="74"/>
    </location>
</feature>
<protein>
    <recommendedName>
        <fullName evidence="4">DDE-1 domain-containing protein</fullName>
    </recommendedName>
</protein>
<reference evidence="2 3" key="1">
    <citation type="journal article" date="2019" name="Sci. Rep.">
        <title>Orb-weaving spider Araneus ventricosus genome elucidates the spidroin gene catalogue.</title>
        <authorList>
            <person name="Kono N."/>
            <person name="Nakamura H."/>
            <person name="Ohtoshi R."/>
            <person name="Moran D.A.P."/>
            <person name="Shinohara A."/>
            <person name="Yoshida Y."/>
            <person name="Fujiwara M."/>
            <person name="Mori M."/>
            <person name="Tomita M."/>
            <person name="Arakawa K."/>
        </authorList>
    </citation>
    <scope>NUCLEOTIDE SEQUENCE [LARGE SCALE GENOMIC DNA]</scope>
</reference>
<evidence type="ECO:0000256" key="1">
    <source>
        <dbReference type="SAM" id="MobiDB-lite"/>
    </source>
</evidence>
<gene>
    <name evidence="2" type="ORF">AVEN_161023_1</name>
</gene>
<accession>A0A4Y2T4N6</accession>
<evidence type="ECO:0000313" key="2">
    <source>
        <dbReference type="EMBL" id="GBN94446.1"/>
    </source>
</evidence>
<dbReference type="Proteomes" id="UP000499080">
    <property type="component" value="Unassembled WGS sequence"/>
</dbReference>
<keyword evidence="3" id="KW-1185">Reference proteome</keyword>
<evidence type="ECO:0008006" key="4">
    <source>
        <dbReference type="Google" id="ProtNLM"/>
    </source>
</evidence>
<organism evidence="2 3">
    <name type="scientific">Araneus ventricosus</name>
    <name type="common">Orbweaver spider</name>
    <name type="synonym">Epeira ventricosa</name>
    <dbReference type="NCBI Taxonomy" id="182803"/>
    <lineage>
        <taxon>Eukaryota</taxon>
        <taxon>Metazoa</taxon>
        <taxon>Ecdysozoa</taxon>
        <taxon>Arthropoda</taxon>
        <taxon>Chelicerata</taxon>
        <taxon>Arachnida</taxon>
        <taxon>Araneae</taxon>
        <taxon>Araneomorphae</taxon>
        <taxon>Entelegynae</taxon>
        <taxon>Araneoidea</taxon>
        <taxon>Araneidae</taxon>
        <taxon>Araneus</taxon>
    </lineage>
</organism>
<name>A0A4Y2T4N6_ARAVE</name>
<comment type="caution">
    <text evidence="2">The sequence shown here is derived from an EMBL/GenBank/DDBJ whole genome shotgun (WGS) entry which is preliminary data.</text>
</comment>
<evidence type="ECO:0000313" key="3">
    <source>
        <dbReference type="Proteomes" id="UP000499080"/>
    </source>
</evidence>
<dbReference type="EMBL" id="BGPR01025500">
    <property type="protein sequence ID" value="GBN94446.1"/>
    <property type="molecule type" value="Genomic_DNA"/>
</dbReference>
<proteinExistence type="predicted"/>
<feature type="non-terminal residue" evidence="2">
    <location>
        <position position="1"/>
    </location>
</feature>
<dbReference type="AlphaFoldDB" id="A0A4Y2T4N6"/>
<dbReference type="OrthoDB" id="6462237at2759"/>
<sequence length="90" mass="9895">SGDLKVASKTKANVLEALNLISAAWDSVDKKCVANVFNKAAGFSKSEFNDEISSSPSDHNGTEEEDRVAEGENFPEVDDAYMRYMRMICV</sequence>